<sequence>MRTMGTKALLALLCSLTVLTPIVLYTDTVSNESSTVLNGVFNEEVSSLGSIVELGERRALSE</sequence>
<keyword evidence="3" id="KW-1185">Reference proteome</keyword>
<dbReference type="OrthoDB" id="75724at2759"/>
<organism evidence="2 3">
    <name type="scientific">Vanilla planifolia</name>
    <name type="common">Vanilla</name>
    <dbReference type="NCBI Taxonomy" id="51239"/>
    <lineage>
        <taxon>Eukaryota</taxon>
        <taxon>Viridiplantae</taxon>
        <taxon>Streptophyta</taxon>
        <taxon>Embryophyta</taxon>
        <taxon>Tracheophyta</taxon>
        <taxon>Spermatophyta</taxon>
        <taxon>Magnoliopsida</taxon>
        <taxon>Liliopsida</taxon>
        <taxon>Asparagales</taxon>
        <taxon>Orchidaceae</taxon>
        <taxon>Vanilloideae</taxon>
        <taxon>Vanilleae</taxon>
        <taxon>Vanilla</taxon>
    </lineage>
</organism>
<gene>
    <name evidence="2" type="ORF">HPP92_026416</name>
</gene>
<proteinExistence type="predicted"/>
<dbReference type="Proteomes" id="UP000636800">
    <property type="component" value="Unassembled WGS sequence"/>
</dbReference>
<name>A0A835PD11_VANPL</name>
<keyword evidence="1" id="KW-0732">Signal</keyword>
<reference evidence="2 3" key="1">
    <citation type="journal article" date="2020" name="Nat. Food">
        <title>A phased Vanilla planifolia genome enables genetic improvement of flavour and production.</title>
        <authorList>
            <person name="Hasing T."/>
            <person name="Tang H."/>
            <person name="Brym M."/>
            <person name="Khazi F."/>
            <person name="Huang T."/>
            <person name="Chambers A.H."/>
        </authorList>
    </citation>
    <scope>NUCLEOTIDE SEQUENCE [LARGE SCALE GENOMIC DNA]</scope>
    <source>
        <tissue evidence="2">Leaf</tissue>
    </source>
</reference>
<comment type="caution">
    <text evidence="2">The sequence shown here is derived from an EMBL/GenBank/DDBJ whole genome shotgun (WGS) entry which is preliminary data.</text>
</comment>
<evidence type="ECO:0000313" key="2">
    <source>
        <dbReference type="EMBL" id="KAG0451461.1"/>
    </source>
</evidence>
<feature type="signal peptide" evidence="1">
    <location>
        <begin position="1"/>
        <end position="25"/>
    </location>
</feature>
<evidence type="ECO:0000256" key="1">
    <source>
        <dbReference type="SAM" id="SignalP"/>
    </source>
</evidence>
<dbReference type="AlphaFoldDB" id="A0A835PD11"/>
<feature type="non-terminal residue" evidence="2">
    <location>
        <position position="1"/>
    </location>
</feature>
<accession>A0A835PD11</accession>
<feature type="chain" id="PRO_5032545778" evidence="1">
    <location>
        <begin position="26"/>
        <end position="62"/>
    </location>
</feature>
<protein>
    <submittedName>
        <fullName evidence="2">Uncharacterized protein</fullName>
    </submittedName>
</protein>
<dbReference type="EMBL" id="JADCNL010000058">
    <property type="protein sequence ID" value="KAG0451461.1"/>
    <property type="molecule type" value="Genomic_DNA"/>
</dbReference>
<evidence type="ECO:0000313" key="3">
    <source>
        <dbReference type="Proteomes" id="UP000636800"/>
    </source>
</evidence>